<comment type="function">
    <text evidence="9">Component of the MICOS complex, a large protein complex of the mitochondrial inner membrane that plays crucial roles in the maintenance of crista junctions, inner membrane architecture, and formation of contact sites to the outer membrane. Plays a role in keeping cristae membranes connected to the inner boundary membrane. Also promotes protein import via the mitochondrial intermembrane space assembly (MIA) pathway.</text>
</comment>
<evidence type="ECO:0000256" key="5">
    <source>
        <dbReference type="ARBA" id="ARBA00022792"/>
    </source>
</evidence>
<keyword evidence="11" id="KW-0175">Coiled coil</keyword>
<accession>A0A0C9LY22</accession>
<dbReference type="GO" id="GO:0061617">
    <property type="term" value="C:MICOS complex"/>
    <property type="evidence" value="ECO:0007669"/>
    <property type="project" value="TreeGrafter"/>
</dbReference>
<dbReference type="STRING" id="91626.A0A0C9LY22"/>
<dbReference type="OrthoDB" id="10261039at2759"/>
<dbReference type="EMBL" id="DF836664">
    <property type="protein sequence ID" value="GAN10610.1"/>
    <property type="molecule type" value="Genomic_DNA"/>
</dbReference>
<comment type="subunit">
    <text evidence="10">Component of the mitochondrial contact site and cristae organizing system (MICOS) complex.</text>
</comment>
<organism evidence="12">
    <name type="scientific">Mucor ambiguus</name>
    <dbReference type="NCBI Taxonomy" id="91626"/>
    <lineage>
        <taxon>Eukaryota</taxon>
        <taxon>Fungi</taxon>
        <taxon>Fungi incertae sedis</taxon>
        <taxon>Mucoromycota</taxon>
        <taxon>Mucoromycotina</taxon>
        <taxon>Mucoromycetes</taxon>
        <taxon>Mucorales</taxon>
        <taxon>Mucorineae</taxon>
        <taxon>Mucoraceae</taxon>
        <taxon>Mucor</taxon>
    </lineage>
</organism>
<evidence type="ECO:0000313" key="12">
    <source>
        <dbReference type="EMBL" id="GAN10610.1"/>
    </source>
</evidence>
<evidence type="ECO:0000256" key="3">
    <source>
        <dbReference type="ARBA" id="ARBA00018116"/>
    </source>
</evidence>
<evidence type="ECO:0000256" key="10">
    <source>
        <dbReference type="RuleBase" id="RU363000"/>
    </source>
</evidence>
<evidence type="ECO:0000256" key="4">
    <source>
        <dbReference type="ARBA" id="ARBA00022692"/>
    </source>
</evidence>
<keyword evidence="13" id="KW-1185">Reference proteome</keyword>
<dbReference type="InterPro" id="IPR019133">
    <property type="entry name" value="MIC60"/>
</dbReference>
<proteinExistence type="inferred from homology"/>
<dbReference type="Pfam" id="PF09731">
    <property type="entry name" value="Mitofilin"/>
    <property type="match status" value="2"/>
</dbReference>
<evidence type="ECO:0000256" key="8">
    <source>
        <dbReference type="ARBA" id="ARBA00023136"/>
    </source>
</evidence>
<evidence type="ECO:0000313" key="13">
    <source>
        <dbReference type="Proteomes" id="UP000053815"/>
    </source>
</evidence>
<keyword evidence="7 10" id="KW-0496">Mitochondrion</keyword>
<dbReference type="AlphaFoldDB" id="A0A0C9LY22"/>
<evidence type="ECO:0000256" key="2">
    <source>
        <dbReference type="ARBA" id="ARBA00010877"/>
    </source>
</evidence>
<feature type="coiled-coil region" evidence="11">
    <location>
        <begin position="250"/>
        <end position="288"/>
    </location>
</feature>
<comment type="subcellular location">
    <subcellularLocation>
        <location evidence="1 10">Mitochondrion inner membrane</location>
        <topology evidence="1 10">Single-pass membrane protein</topology>
    </subcellularLocation>
</comment>
<gene>
    <name evidence="12" type="ORF">MAM1_0375c10154</name>
</gene>
<evidence type="ECO:0000256" key="1">
    <source>
        <dbReference type="ARBA" id="ARBA00004434"/>
    </source>
</evidence>
<sequence length="584" mass="65295">MLRGASVVRNTARLTAGKSSRLYTPKRLYTSTTTTVEEKKSGSIGKKLLWATLLTGTAYSGATYLALKNEAFYDTYTTYVPGGEQLLDALEDWAANDRIQQFYSQAKQLQQQTSSTTETIKSYATSTKESAQDWYEYISDAIAQIRGDKEAPIAPGTGPTPSNDKRFRIKKATKKDSLFANVIHSTEPQPLPIFAKANEEIVNELGSTVQGLVTMLNEAGMSGHAKRLVDFATRDLESLDKAFTLIKGEEQKAHDEIKQLEKELETAKQHIEAHHQQVDQKIKDAEAKASARVESQVKHIEADIASDKAELERQLQAIHTKELTSQRQHHLKQLQEELKEKAIEIQKEYVAQVQRQVEGERGGRLSNIEAVSKKQAEFEKLASADVELLDDVRKAHQLVAAIDALKRAALKGEKTQFALELETLKRLSAKTPFAKVGERQSDELIQLVTSSIQEHVAQHGITSIASLSERFETVAREVRRASLIPEQDASIISHLISIVLSSFMFTKKGLVAGDDVESRLARAEYYLNTEKDLESAAREINQLTGWPKRLSMDWLDAARRHLEVKQALEIMRSQASLISMLQAK</sequence>
<keyword evidence="6" id="KW-1133">Transmembrane helix</keyword>
<dbReference type="PANTHER" id="PTHR15415:SF7">
    <property type="entry name" value="MICOS COMPLEX SUBUNIT MIC60"/>
    <property type="match status" value="1"/>
</dbReference>
<keyword evidence="4 10" id="KW-0812">Transmembrane</keyword>
<evidence type="ECO:0000256" key="9">
    <source>
        <dbReference type="ARBA" id="ARBA00025571"/>
    </source>
</evidence>
<keyword evidence="5 10" id="KW-0999">Mitochondrion inner membrane</keyword>
<dbReference type="Proteomes" id="UP000053815">
    <property type="component" value="Unassembled WGS sequence"/>
</dbReference>
<name>A0A0C9LY22_9FUNG</name>
<comment type="similarity">
    <text evidence="2 10">Belongs to the MICOS complex subunit Mic60 family.</text>
</comment>
<evidence type="ECO:0000256" key="11">
    <source>
        <dbReference type="SAM" id="Coils"/>
    </source>
</evidence>
<protein>
    <recommendedName>
        <fullName evidence="3 10">MICOS complex subunit MIC60</fullName>
    </recommendedName>
    <alternativeName>
        <fullName evidence="10">Mitofilin</fullName>
    </alternativeName>
</protein>
<reference evidence="12" key="1">
    <citation type="submission" date="2014-09" db="EMBL/GenBank/DDBJ databases">
        <title>Draft genome sequence of an oleaginous Mucoromycotina fungus Mucor ambiguus NBRC6742.</title>
        <authorList>
            <person name="Takeda I."/>
            <person name="Yamane N."/>
            <person name="Morita T."/>
            <person name="Tamano K."/>
            <person name="Machida M."/>
            <person name="Baker S."/>
            <person name="Koike H."/>
        </authorList>
    </citation>
    <scope>NUCLEOTIDE SEQUENCE</scope>
    <source>
        <strain evidence="12">NBRC 6742</strain>
    </source>
</reference>
<evidence type="ECO:0000256" key="6">
    <source>
        <dbReference type="ARBA" id="ARBA00022989"/>
    </source>
</evidence>
<dbReference type="GO" id="GO:0042407">
    <property type="term" value="P:cristae formation"/>
    <property type="evidence" value="ECO:0007669"/>
    <property type="project" value="TreeGrafter"/>
</dbReference>
<keyword evidence="8" id="KW-0472">Membrane</keyword>
<evidence type="ECO:0000256" key="7">
    <source>
        <dbReference type="ARBA" id="ARBA00023128"/>
    </source>
</evidence>
<dbReference type="PANTHER" id="PTHR15415">
    <property type="entry name" value="MITOFILIN"/>
    <property type="match status" value="1"/>
</dbReference>